<sequence length="151" mass="17285">MELSRIFEDSGIICQPECIQNELIRNVTTKRLESQKIQKGMYSQLEMIQKKGNTLDAVTLRPGTQYKGPTPPVQSTEPPTQDHRTFERTESNEALGSTKEKDTSETVRKKACHLPYPSATKRTKKVRVIDERIDNILKKVEVTLPLFEIIK</sequence>
<organism evidence="2 3">
    <name type="scientific">Stylosanthes scabra</name>
    <dbReference type="NCBI Taxonomy" id="79078"/>
    <lineage>
        <taxon>Eukaryota</taxon>
        <taxon>Viridiplantae</taxon>
        <taxon>Streptophyta</taxon>
        <taxon>Embryophyta</taxon>
        <taxon>Tracheophyta</taxon>
        <taxon>Spermatophyta</taxon>
        <taxon>Magnoliopsida</taxon>
        <taxon>eudicotyledons</taxon>
        <taxon>Gunneridae</taxon>
        <taxon>Pentapetalae</taxon>
        <taxon>rosids</taxon>
        <taxon>fabids</taxon>
        <taxon>Fabales</taxon>
        <taxon>Fabaceae</taxon>
        <taxon>Papilionoideae</taxon>
        <taxon>50 kb inversion clade</taxon>
        <taxon>dalbergioids sensu lato</taxon>
        <taxon>Dalbergieae</taxon>
        <taxon>Pterocarpus clade</taxon>
        <taxon>Stylosanthes</taxon>
    </lineage>
</organism>
<accession>A0ABU6QAH8</accession>
<reference evidence="2 3" key="1">
    <citation type="journal article" date="2023" name="Plants (Basel)">
        <title>Bridging the Gap: Combining Genomics and Transcriptomics Approaches to Understand Stylosanthes scabra, an Orphan Legume from the Brazilian Caatinga.</title>
        <authorList>
            <person name="Ferreira-Neto J.R.C."/>
            <person name="da Silva M.D."/>
            <person name="Binneck E."/>
            <person name="de Melo N.F."/>
            <person name="da Silva R.H."/>
            <person name="de Melo A.L.T.M."/>
            <person name="Pandolfi V."/>
            <person name="Bustamante F.O."/>
            <person name="Brasileiro-Vidal A.C."/>
            <person name="Benko-Iseppon A.M."/>
        </authorList>
    </citation>
    <scope>NUCLEOTIDE SEQUENCE [LARGE SCALE GENOMIC DNA]</scope>
    <source>
        <tissue evidence="2">Leaves</tissue>
    </source>
</reference>
<feature type="compositionally biased region" description="Basic and acidic residues" evidence="1">
    <location>
        <begin position="80"/>
        <end position="91"/>
    </location>
</feature>
<evidence type="ECO:0000256" key="1">
    <source>
        <dbReference type="SAM" id="MobiDB-lite"/>
    </source>
</evidence>
<feature type="region of interest" description="Disordered" evidence="1">
    <location>
        <begin position="61"/>
        <end position="108"/>
    </location>
</feature>
<proteinExistence type="predicted"/>
<protein>
    <submittedName>
        <fullName evidence="2">Uncharacterized protein</fullName>
    </submittedName>
</protein>
<name>A0ABU6QAH8_9FABA</name>
<evidence type="ECO:0000313" key="2">
    <source>
        <dbReference type="EMBL" id="MED6108917.1"/>
    </source>
</evidence>
<gene>
    <name evidence="2" type="ORF">PIB30_028651</name>
</gene>
<evidence type="ECO:0000313" key="3">
    <source>
        <dbReference type="Proteomes" id="UP001341840"/>
    </source>
</evidence>
<comment type="caution">
    <text evidence="2">The sequence shown here is derived from an EMBL/GenBank/DDBJ whole genome shotgun (WGS) entry which is preliminary data.</text>
</comment>
<dbReference type="Proteomes" id="UP001341840">
    <property type="component" value="Unassembled WGS sequence"/>
</dbReference>
<keyword evidence="3" id="KW-1185">Reference proteome</keyword>
<dbReference type="EMBL" id="JASCZI010000114">
    <property type="protein sequence ID" value="MED6108917.1"/>
    <property type="molecule type" value="Genomic_DNA"/>
</dbReference>
<feature type="compositionally biased region" description="Basic and acidic residues" evidence="1">
    <location>
        <begin position="98"/>
        <end position="108"/>
    </location>
</feature>